<name>A0A6J5L7H0_9CAUD</name>
<dbReference type="SUPFAM" id="SSF56300">
    <property type="entry name" value="Metallo-dependent phosphatases"/>
    <property type="match status" value="1"/>
</dbReference>
<organism evidence="2">
    <name type="scientific">uncultured Caudovirales phage</name>
    <dbReference type="NCBI Taxonomy" id="2100421"/>
    <lineage>
        <taxon>Viruses</taxon>
        <taxon>Duplodnaviria</taxon>
        <taxon>Heunggongvirae</taxon>
        <taxon>Uroviricota</taxon>
        <taxon>Caudoviricetes</taxon>
        <taxon>Peduoviridae</taxon>
        <taxon>Maltschvirus</taxon>
        <taxon>Maltschvirus maltsch</taxon>
    </lineage>
</organism>
<dbReference type="GO" id="GO:0016787">
    <property type="term" value="F:hydrolase activity"/>
    <property type="evidence" value="ECO:0007669"/>
    <property type="project" value="InterPro"/>
</dbReference>
<dbReference type="PANTHER" id="PTHR37844">
    <property type="entry name" value="SER/THR PROTEIN PHOSPHATASE SUPERFAMILY (AFU_ORTHOLOGUE AFUA_1G14840)"/>
    <property type="match status" value="1"/>
</dbReference>
<dbReference type="InterPro" id="IPR029052">
    <property type="entry name" value="Metallo-depent_PP-like"/>
</dbReference>
<feature type="domain" description="Calcineurin-like phosphoesterase" evidence="1">
    <location>
        <begin position="1"/>
        <end position="237"/>
    </location>
</feature>
<protein>
    <submittedName>
        <fullName evidence="2">Calcineurin-like phosphoesterase domain, ApaH type</fullName>
    </submittedName>
</protein>
<dbReference type="Gene3D" id="3.60.21.10">
    <property type="match status" value="1"/>
</dbReference>
<dbReference type="PANTHER" id="PTHR37844:SF2">
    <property type="entry name" value="SER_THR PROTEIN PHOSPHATASE SUPERFAMILY (AFU_ORTHOLOGUE AFUA_1G14840)"/>
    <property type="match status" value="1"/>
</dbReference>
<sequence length="278" mass="32276">MKFDFGSDLHLAFDAGNDRILSSFPKEPSPTLILAGDIAEVTELKSKKGKHHDLFFKFFEYCSKTYKHVAYVFGNHEFYDAELNFAIRNARSIFRQRGFDNIHILENDTLDVGDALIFGATMWTSFRNGNATLMNDAPSLMQDYQFIRWVDQYKERSKIIPEMIYACHRNTMRALDRFNSASSTKPKIVVTHHAPHYLSIDPCYRSMVSSHLYYEELFDMVYSSDFKIWIHGHTHDPSDYTINNTRIVANPRGYYGYETVAHSWAIKTIDMGEENVSE</sequence>
<gene>
    <name evidence="2" type="ORF">UFOVP116_197</name>
</gene>
<evidence type="ECO:0000259" key="1">
    <source>
        <dbReference type="Pfam" id="PF00149"/>
    </source>
</evidence>
<dbReference type="EMBL" id="LR796237">
    <property type="protein sequence ID" value="CAB4129955.1"/>
    <property type="molecule type" value="Genomic_DNA"/>
</dbReference>
<dbReference type="Pfam" id="PF00149">
    <property type="entry name" value="Metallophos"/>
    <property type="match status" value="1"/>
</dbReference>
<dbReference type="InterPro" id="IPR004843">
    <property type="entry name" value="Calcineurin-like_PHP"/>
</dbReference>
<accession>A0A6J5L7H0</accession>
<proteinExistence type="predicted"/>
<evidence type="ECO:0000313" key="2">
    <source>
        <dbReference type="EMBL" id="CAB4129955.1"/>
    </source>
</evidence>
<reference evidence="2" key="1">
    <citation type="submission" date="2020-04" db="EMBL/GenBank/DDBJ databases">
        <authorList>
            <person name="Chiriac C."/>
            <person name="Salcher M."/>
            <person name="Ghai R."/>
            <person name="Kavagutti S V."/>
        </authorList>
    </citation>
    <scope>NUCLEOTIDE SEQUENCE</scope>
</reference>